<comment type="caution">
    <text evidence="10">The sequence shown here is derived from an EMBL/GenBank/DDBJ whole genome shotgun (WGS) entry which is preliminary data.</text>
</comment>
<sequence length="601" mass="61107">MPEPDPGRTADAPPPRRGLFAAGARRLLRRPGALLALTGWSLLEAAHTFLLGLAVARALDEGFLRDRPATGLAWLGVGAVGIVAGAFGTGRVHRAVGALTEPLRDLLVERVVGGGLHAAVTPGRTAGAAGAGAVSRLTHQVEIARDSFAGLLMAGRAFVFTAAAALAGLAALHPLLLLVVLPPLLCGLGVFAASLRPLARRQRRFLDADEALAAELDATLGGLRDVVACGAQERVRAEAAERVTDERRAASALARWGATRAVALGLGGRLPVLLLLLLTPWLLDRGVSAGALAGALTYLLQSLAPALESLVHGLGGAGARLAVVLTRLRGGPTDDDGPVRHRPPPPSAADAALELRAVSFSYGRGAAPVLDAVDLTVPRGGHLAVVGPSGIGKSTLAQLLAGLLRPTSGHLAAHGPVTLLPQEAYVFTGTVRENLGYLCPRPVPDAVLLGAADAVGCAELLTRLGGPDAVLDPAGLSAGERQLIALARAHASPDPVLVLDEATCHLDPAAEARAELAFRARPGTVVVIAHRISSARRADLVLVLDGTRAVAGRPAEVAAGSALFRDLCGGWDAAGGSQPAGPLGDADGVHAVARAGLPGDR</sequence>
<dbReference type="InterPro" id="IPR036640">
    <property type="entry name" value="ABC1_TM_sf"/>
</dbReference>
<evidence type="ECO:0000256" key="2">
    <source>
        <dbReference type="ARBA" id="ARBA00022692"/>
    </source>
</evidence>
<keyword evidence="3" id="KW-0547">Nucleotide-binding</keyword>
<dbReference type="PROSITE" id="PS50929">
    <property type="entry name" value="ABC_TM1F"/>
    <property type="match status" value="1"/>
</dbReference>
<dbReference type="InterPro" id="IPR039421">
    <property type="entry name" value="Type_1_exporter"/>
</dbReference>
<dbReference type="GO" id="GO:0005886">
    <property type="term" value="C:plasma membrane"/>
    <property type="evidence" value="ECO:0007669"/>
    <property type="project" value="UniProtKB-SubCell"/>
</dbReference>
<dbReference type="InterPro" id="IPR011527">
    <property type="entry name" value="ABC1_TM_dom"/>
</dbReference>
<evidence type="ECO:0000256" key="3">
    <source>
        <dbReference type="ARBA" id="ARBA00022741"/>
    </source>
</evidence>
<evidence type="ECO:0000256" key="1">
    <source>
        <dbReference type="ARBA" id="ARBA00004651"/>
    </source>
</evidence>
<keyword evidence="2 7" id="KW-0812">Transmembrane</keyword>
<comment type="subcellular location">
    <subcellularLocation>
        <location evidence="1">Cell membrane</location>
        <topology evidence="1">Multi-pass membrane protein</topology>
    </subcellularLocation>
</comment>
<evidence type="ECO:0000256" key="7">
    <source>
        <dbReference type="SAM" id="Phobius"/>
    </source>
</evidence>
<dbReference type="RefSeq" id="WP_191207799.1">
    <property type="nucleotide sequence ID" value="NZ_BAABKL010000039.1"/>
</dbReference>
<feature type="transmembrane region" description="Helical" evidence="7">
    <location>
        <begin position="175"/>
        <end position="195"/>
    </location>
</feature>
<evidence type="ECO:0000259" key="9">
    <source>
        <dbReference type="PROSITE" id="PS50929"/>
    </source>
</evidence>
<dbReference type="Proteomes" id="UP000632289">
    <property type="component" value="Unassembled WGS sequence"/>
</dbReference>
<dbReference type="CDD" id="cd03228">
    <property type="entry name" value="ABCC_MRP_Like"/>
    <property type="match status" value="1"/>
</dbReference>
<accession>A0A927EXF4</accession>
<feature type="domain" description="ABC transmembrane type-1" evidence="9">
    <location>
        <begin position="32"/>
        <end position="305"/>
    </location>
</feature>
<dbReference type="EMBL" id="JACXYU010000001">
    <property type="protein sequence ID" value="MBD3930531.1"/>
    <property type="molecule type" value="Genomic_DNA"/>
</dbReference>
<name>A0A927EXF4_9ACTN</name>
<dbReference type="PANTHER" id="PTHR24221:SF654">
    <property type="entry name" value="ATP-BINDING CASSETTE SUB-FAMILY B MEMBER 6"/>
    <property type="match status" value="1"/>
</dbReference>
<evidence type="ECO:0000256" key="4">
    <source>
        <dbReference type="ARBA" id="ARBA00022840"/>
    </source>
</evidence>
<dbReference type="GO" id="GO:0005524">
    <property type="term" value="F:ATP binding"/>
    <property type="evidence" value="ECO:0007669"/>
    <property type="project" value="UniProtKB-KW"/>
</dbReference>
<evidence type="ECO:0000313" key="10">
    <source>
        <dbReference type="EMBL" id="MBD3930531.1"/>
    </source>
</evidence>
<dbReference type="PROSITE" id="PS50893">
    <property type="entry name" value="ABC_TRANSPORTER_2"/>
    <property type="match status" value="1"/>
</dbReference>
<dbReference type="GO" id="GO:0140359">
    <property type="term" value="F:ABC-type transporter activity"/>
    <property type="evidence" value="ECO:0007669"/>
    <property type="project" value="InterPro"/>
</dbReference>
<proteinExistence type="predicted"/>
<keyword evidence="5 7" id="KW-1133">Transmembrane helix</keyword>
<feature type="transmembrane region" description="Helical" evidence="7">
    <location>
        <begin position="34"/>
        <end position="59"/>
    </location>
</feature>
<dbReference type="PANTHER" id="PTHR24221">
    <property type="entry name" value="ATP-BINDING CASSETTE SUB-FAMILY B"/>
    <property type="match status" value="1"/>
</dbReference>
<dbReference type="GO" id="GO:0016887">
    <property type="term" value="F:ATP hydrolysis activity"/>
    <property type="evidence" value="ECO:0007669"/>
    <property type="project" value="InterPro"/>
</dbReference>
<dbReference type="SUPFAM" id="SSF52540">
    <property type="entry name" value="P-loop containing nucleoside triphosphate hydrolases"/>
    <property type="match status" value="1"/>
</dbReference>
<dbReference type="SUPFAM" id="SSF90123">
    <property type="entry name" value="ABC transporter transmembrane region"/>
    <property type="match status" value="1"/>
</dbReference>
<organism evidence="10 11">
    <name type="scientific">Streptomyces chumphonensis</name>
    <dbReference type="NCBI Taxonomy" id="1214925"/>
    <lineage>
        <taxon>Bacteria</taxon>
        <taxon>Bacillati</taxon>
        <taxon>Actinomycetota</taxon>
        <taxon>Actinomycetes</taxon>
        <taxon>Kitasatosporales</taxon>
        <taxon>Streptomycetaceae</taxon>
        <taxon>Streptomyces</taxon>
    </lineage>
</organism>
<evidence type="ECO:0000313" key="11">
    <source>
        <dbReference type="Proteomes" id="UP000632289"/>
    </source>
</evidence>
<dbReference type="InterPro" id="IPR003593">
    <property type="entry name" value="AAA+_ATPase"/>
</dbReference>
<dbReference type="Gene3D" id="3.40.50.300">
    <property type="entry name" value="P-loop containing nucleotide triphosphate hydrolases"/>
    <property type="match status" value="1"/>
</dbReference>
<reference evidence="10" key="1">
    <citation type="submission" date="2020-09" db="EMBL/GenBank/DDBJ databases">
        <title>Secondary metabolite and genome analysis of marine Streptomyces chumphonensis KK1-2T.</title>
        <authorList>
            <person name="Phongsopitanun W."/>
            <person name="Kanchanasin P."/>
            <person name="Pittayakhajonwut P."/>
            <person name="Suwanborirux K."/>
            <person name="Tanasupawat S."/>
        </authorList>
    </citation>
    <scope>NUCLEOTIDE SEQUENCE</scope>
    <source>
        <strain evidence="10">KK1-2</strain>
    </source>
</reference>
<dbReference type="InterPro" id="IPR027417">
    <property type="entry name" value="P-loop_NTPase"/>
</dbReference>
<keyword evidence="6 7" id="KW-0472">Membrane</keyword>
<dbReference type="Gene3D" id="1.20.1560.10">
    <property type="entry name" value="ABC transporter type 1, transmembrane domain"/>
    <property type="match status" value="1"/>
</dbReference>
<dbReference type="SMART" id="SM00382">
    <property type="entry name" value="AAA"/>
    <property type="match status" value="1"/>
</dbReference>
<keyword evidence="4 10" id="KW-0067">ATP-binding</keyword>
<dbReference type="Pfam" id="PF00005">
    <property type="entry name" value="ABC_tran"/>
    <property type="match status" value="1"/>
</dbReference>
<evidence type="ECO:0000259" key="8">
    <source>
        <dbReference type="PROSITE" id="PS50893"/>
    </source>
</evidence>
<feature type="domain" description="ABC transporter" evidence="8">
    <location>
        <begin position="353"/>
        <end position="571"/>
    </location>
</feature>
<protein>
    <submittedName>
        <fullName evidence="10">ABC transporter ATP-binding protein</fullName>
    </submittedName>
</protein>
<dbReference type="AlphaFoldDB" id="A0A927EXF4"/>
<evidence type="ECO:0000256" key="6">
    <source>
        <dbReference type="ARBA" id="ARBA00023136"/>
    </source>
</evidence>
<keyword evidence="11" id="KW-1185">Reference proteome</keyword>
<feature type="transmembrane region" description="Helical" evidence="7">
    <location>
        <begin position="261"/>
        <end position="283"/>
    </location>
</feature>
<dbReference type="InterPro" id="IPR003439">
    <property type="entry name" value="ABC_transporter-like_ATP-bd"/>
</dbReference>
<feature type="transmembrane region" description="Helical" evidence="7">
    <location>
        <begin position="71"/>
        <end position="89"/>
    </location>
</feature>
<feature type="transmembrane region" description="Helical" evidence="7">
    <location>
        <begin position="148"/>
        <end position="169"/>
    </location>
</feature>
<dbReference type="GO" id="GO:0034040">
    <property type="term" value="F:ATPase-coupled lipid transmembrane transporter activity"/>
    <property type="evidence" value="ECO:0007669"/>
    <property type="project" value="TreeGrafter"/>
</dbReference>
<gene>
    <name evidence="10" type="ORF">IF129_02930</name>
</gene>
<evidence type="ECO:0000256" key="5">
    <source>
        <dbReference type="ARBA" id="ARBA00022989"/>
    </source>
</evidence>